<dbReference type="GO" id="GO:0071973">
    <property type="term" value="P:bacterial-type flagellum-dependent cell motility"/>
    <property type="evidence" value="ECO:0007669"/>
    <property type="project" value="TreeGrafter"/>
</dbReference>
<sequence>MNNLAYAKNSYVSTGKEGRVMGASGHQLITILLEELLNLLDETCLILTQERQQSVTDQQVMALTIVDSLLVSLDMEKGGELAKNLQLIYGQVRKLIESDDPANQLKNTRTAHVIMSEISSAWTAIG</sequence>
<reference evidence="6" key="1">
    <citation type="submission" date="2018-06" db="EMBL/GenBank/DDBJ databases">
        <authorList>
            <person name="Zhirakovskaya E."/>
        </authorList>
    </citation>
    <scope>NUCLEOTIDE SEQUENCE</scope>
</reference>
<keyword evidence="6" id="KW-0969">Cilium</keyword>
<evidence type="ECO:0000256" key="1">
    <source>
        <dbReference type="ARBA" id="ARBA00004514"/>
    </source>
</evidence>
<evidence type="ECO:0000256" key="4">
    <source>
        <dbReference type="ARBA" id="ARBA00022795"/>
    </source>
</evidence>
<dbReference type="PANTHER" id="PTHR34773">
    <property type="entry name" value="FLAGELLAR SECRETION CHAPERONE FLIS"/>
    <property type="match status" value="1"/>
</dbReference>
<keyword evidence="6" id="KW-0282">Flagellum</keyword>
<dbReference type="InterPro" id="IPR036584">
    <property type="entry name" value="FliS_sf"/>
</dbReference>
<keyword evidence="4" id="KW-1005">Bacterial flagellum biogenesis</keyword>
<accession>A0A3B0SU19</accession>
<proteinExistence type="inferred from homology"/>
<protein>
    <submittedName>
        <fullName evidence="6">Flagellar biosynthesis protein FliS</fullName>
    </submittedName>
</protein>
<dbReference type="AlphaFoldDB" id="A0A3B0SU19"/>
<evidence type="ECO:0000256" key="3">
    <source>
        <dbReference type="ARBA" id="ARBA00022490"/>
    </source>
</evidence>
<dbReference type="InterPro" id="IPR003713">
    <property type="entry name" value="FliS"/>
</dbReference>
<evidence type="ECO:0000256" key="2">
    <source>
        <dbReference type="ARBA" id="ARBA00008787"/>
    </source>
</evidence>
<dbReference type="GO" id="GO:0044780">
    <property type="term" value="P:bacterial-type flagellum assembly"/>
    <property type="evidence" value="ECO:0007669"/>
    <property type="project" value="InterPro"/>
</dbReference>
<comment type="subcellular location">
    <subcellularLocation>
        <location evidence="1">Cytoplasm</location>
        <location evidence="1">Cytosol</location>
    </subcellularLocation>
</comment>
<organism evidence="6">
    <name type="scientific">hydrothermal vent metagenome</name>
    <dbReference type="NCBI Taxonomy" id="652676"/>
    <lineage>
        <taxon>unclassified sequences</taxon>
        <taxon>metagenomes</taxon>
        <taxon>ecological metagenomes</taxon>
    </lineage>
</organism>
<evidence type="ECO:0000256" key="5">
    <source>
        <dbReference type="ARBA" id="ARBA00023186"/>
    </source>
</evidence>
<dbReference type="Gene3D" id="1.20.120.340">
    <property type="entry name" value="Flagellar protein FliS"/>
    <property type="match status" value="1"/>
</dbReference>
<keyword evidence="5" id="KW-0143">Chaperone</keyword>
<dbReference type="EMBL" id="UOEF01000408">
    <property type="protein sequence ID" value="VAW04577.1"/>
    <property type="molecule type" value="Genomic_DNA"/>
</dbReference>
<gene>
    <name evidence="6" type="ORF">MNBD_ALPHA04-999</name>
</gene>
<dbReference type="GO" id="GO:0005829">
    <property type="term" value="C:cytosol"/>
    <property type="evidence" value="ECO:0007669"/>
    <property type="project" value="UniProtKB-SubCell"/>
</dbReference>
<keyword evidence="3" id="KW-0963">Cytoplasm</keyword>
<comment type="similarity">
    <text evidence="2">Belongs to the FliS family.</text>
</comment>
<evidence type="ECO:0000313" key="6">
    <source>
        <dbReference type="EMBL" id="VAW04577.1"/>
    </source>
</evidence>
<dbReference type="PANTHER" id="PTHR34773:SF1">
    <property type="entry name" value="FLAGELLAR SECRETION CHAPERONE FLIS"/>
    <property type="match status" value="1"/>
</dbReference>
<dbReference type="SUPFAM" id="SSF101116">
    <property type="entry name" value="Flagellar export chaperone FliS"/>
    <property type="match status" value="1"/>
</dbReference>
<dbReference type="Pfam" id="PF02561">
    <property type="entry name" value="FliS"/>
    <property type="match status" value="1"/>
</dbReference>
<keyword evidence="6" id="KW-0966">Cell projection</keyword>
<name>A0A3B0SU19_9ZZZZ</name>